<name>B4Q9E4_DROSI</name>
<feature type="compositionally biased region" description="Polar residues" evidence="1">
    <location>
        <begin position="1"/>
        <end position="13"/>
    </location>
</feature>
<feature type="compositionally biased region" description="Basic and acidic residues" evidence="1">
    <location>
        <begin position="24"/>
        <end position="35"/>
    </location>
</feature>
<dbReference type="AlphaFoldDB" id="B4Q9E4"/>
<keyword evidence="3" id="KW-1185">Reference proteome</keyword>
<proteinExistence type="predicted"/>
<evidence type="ECO:0000313" key="2">
    <source>
        <dbReference type="EMBL" id="EDX05451.1"/>
    </source>
</evidence>
<accession>B4Q9E4</accession>
<gene>
    <name evidence="2" type="primary">Dsim\GD24172</name>
    <name evidence="2" type="ORF">Dsim_GD24172</name>
</gene>
<dbReference type="EMBL" id="CM000361">
    <property type="protein sequence ID" value="EDX05451.1"/>
    <property type="molecule type" value="Genomic_DNA"/>
</dbReference>
<organism evidence="2 3">
    <name type="scientific">Drosophila simulans</name>
    <name type="common">Fruit fly</name>
    <dbReference type="NCBI Taxonomy" id="7240"/>
    <lineage>
        <taxon>Eukaryota</taxon>
        <taxon>Metazoa</taxon>
        <taxon>Ecdysozoa</taxon>
        <taxon>Arthropoda</taxon>
        <taxon>Hexapoda</taxon>
        <taxon>Insecta</taxon>
        <taxon>Pterygota</taxon>
        <taxon>Neoptera</taxon>
        <taxon>Endopterygota</taxon>
        <taxon>Diptera</taxon>
        <taxon>Brachycera</taxon>
        <taxon>Muscomorpha</taxon>
        <taxon>Ephydroidea</taxon>
        <taxon>Drosophilidae</taxon>
        <taxon>Drosophila</taxon>
        <taxon>Sophophora</taxon>
    </lineage>
</organism>
<reference evidence="2 3" key="1">
    <citation type="journal article" date="2007" name="Nature">
        <title>Evolution of genes and genomes on the Drosophila phylogeny.</title>
        <authorList>
            <consortium name="Drosophila 12 Genomes Consortium"/>
            <person name="Clark A.G."/>
            <person name="Eisen M.B."/>
            <person name="Smith D.R."/>
            <person name="Bergman C.M."/>
            <person name="Oliver B."/>
            <person name="Markow T.A."/>
            <person name="Kaufman T.C."/>
            <person name="Kellis M."/>
            <person name="Gelbart W."/>
            <person name="Iyer V.N."/>
            <person name="Pollard D.A."/>
            <person name="Sackton T.B."/>
            <person name="Larracuente A.M."/>
            <person name="Singh N.D."/>
            <person name="Abad J.P."/>
            <person name="Abt D.N."/>
            <person name="Adryan B."/>
            <person name="Aguade M."/>
            <person name="Akashi H."/>
            <person name="Anderson W.W."/>
            <person name="Aquadro C.F."/>
            <person name="Ardell D.H."/>
            <person name="Arguello R."/>
            <person name="Artieri C.G."/>
            <person name="Barbash D.A."/>
            <person name="Barker D."/>
            <person name="Barsanti P."/>
            <person name="Batterham P."/>
            <person name="Batzoglou S."/>
            <person name="Begun D."/>
            <person name="Bhutkar A."/>
            <person name="Blanco E."/>
            <person name="Bosak S.A."/>
            <person name="Bradley R.K."/>
            <person name="Brand A.D."/>
            <person name="Brent M.R."/>
            <person name="Brooks A.N."/>
            <person name="Brown R.H."/>
            <person name="Butlin R.K."/>
            <person name="Caggese C."/>
            <person name="Calvi B.R."/>
            <person name="Bernardo de Carvalho A."/>
            <person name="Caspi A."/>
            <person name="Castrezana S."/>
            <person name="Celniker S.E."/>
            <person name="Chang J.L."/>
            <person name="Chapple C."/>
            <person name="Chatterji S."/>
            <person name="Chinwalla A."/>
            <person name="Civetta A."/>
            <person name="Clifton S.W."/>
            <person name="Comeron J.M."/>
            <person name="Costello J.C."/>
            <person name="Coyne J.A."/>
            <person name="Daub J."/>
            <person name="David R.G."/>
            <person name="Delcher A.L."/>
            <person name="Delehaunty K."/>
            <person name="Do C.B."/>
            <person name="Ebling H."/>
            <person name="Edwards K."/>
            <person name="Eickbush T."/>
            <person name="Evans J.D."/>
            <person name="Filipski A."/>
            <person name="Findeiss S."/>
            <person name="Freyhult E."/>
            <person name="Fulton L."/>
            <person name="Fulton R."/>
            <person name="Garcia A.C."/>
            <person name="Gardiner A."/>
            <person name="Garfield D.A."/>
            <person name="Garvin B.E."/>
            <person name="Gibson G."/>
            <person name="Gilbert D."/>
            <person name="Gnerre S."/>
            <person name="Godfrey J."/>
            <person name="Good R."/>
            <person name="Gotea V."/>
            <person name="Gravely B."/>
            <person name="Greenberg A.J."/>
            <person name="Griffiths-Jones S."/>
            <person name="Gross S."/>
            <person name="Guigo R."/>
            <person name="Gustafson E.A."/>
            <person name="Haerty W."/>
            <person name="Hahn M.W."/>
            <person name="Halligan D.L."/>
            <person name="Halpern A.L."/>
            <person name="Halter G.M."/>
            <person name="Han M.V."/>
            <person name="Heger A."/>
            <person name="Hillier L."/>
            <person name="Hinrichs A.S."/>
            <person name="Holmes I."/>
            <person name="Hoskins R.A."/>
            <person name="Hubisz M.J."/>
            <person name="Hultmark D."/>
            <person name="Huntley M.A."/>
            <person name="Jaffe D.B."/>
            <person name="Jagadeeshan S."/>
            <person name="Jeck W.R."/>
            <person name="Johnson J."/>
            <person name="Jones C.D."/>
            <person name="Jordan W.C."/>
            <person name="Karpen G.H."/>
            <person name="Kataoka E."/>
            <person name="Keightley P.D."/>
            <person name="Kheradpour P."/>
            <person name="Kirkness E.F."/>
            <person name="Koerich L.B."/>
            <person name="Kristiansen K."/>
            <person name="Kudrna D."/>
            <person name="Kulathinal R.J."/>
            <person name="Kumar S."/>
            <person name="Kwok R."/>
            <person name="Lander E."/>
            <person name="Langley C.H."/>
            <person name="Lapoint R."/>
            <person name="Lazzaro B.P."/>
            <person name="Lee S.J."/>
            <person name="Levesque L."/>
            <person name="Li R."/>
            <person name="Lin C.F."/>
            <person name="Lin M.F."/>
            <person name="Lindblad-Toh K."/>
            <person name="Llopart A."/>
            <person name="Long M."/>
            <person name="Low L."/>
            <person name="Lozovsky E."/>
            <person name="Lu J."/>
            <person name="Luo M."/>
            <person name="Machado C.A."/>
            <person name="Makalowski W."/>
            <person name="Marzo M."/>
            <person name="Matsuda M."/>
            <person name="Matzkin L."/>
            <person name="McAllister B."/>
            <person name="McBride C.S."/>
            <person name="McKernan B."/>
            <person name="McKernan K."/>
            <person name="Mendez-Lago M."/>
            <person name="Minx P."/>
            <person name="Mollenhauer M.U."/>
            <person name="Montooth K."/>
            <person name="Mount S.M."/>
            <person name="Mu X."/>
            <person name="Myers E."/>
            <person name="Negre B."/>
            <person name="Newfeld S."/>
            <person name="Nielsen R."/>
            <person name="Noor M.A."/>
            <person name="O'Grady P."/>
            <person name="Pachter L."/>
            <person name="Papaceit M."/>
            <person name="Parisi M.J."/>
            <person name="Parisi M."/>
            <person name="Parts L."/>
            <person name="Pedersen J.S."/>
            <person name="Pesole G."/>
            <person name="Phillippy A.M."/>
            <person name="Ponting C.P."/>
            <person name="Pop M."/>
            <person name="Porcelli D."/>
            <person name="Powell J.R."/>
            <person name="Prohaska S."/>
            <person name="Pruitt K."/>
            <person name="Puig M."/>
            <person name="Quesneville H."/>
            <person name="Ram K.R."/>
            <person name="Rand D."/>
            <person name="Rasmussen M.D."/>
            <person name="Reed L.K."/>
            <person name="Reenan R."/>
            <person name="Reily A."/>
            <person name="Remington K.A."/>
            <person name="Rieger T.T."/>
            <person name="Ritchie M.G."/>
            <person name="Robin C."/>
            <person name="Rogers Y.H."/>
            <person name="Rohde C."/>
            <person name="Rozas J."/>
            <person name="Rubenfield M.J."/>
            <person name="Ruiz A."/>
            <person name="Russo S."/>
            <person name="Salzberg S.L."/>
            <person name="Sanchez-Gracia A."/>
            <person name="Saranga D.J."/>
            <person name="Sato H."/>
            <person name="Schaeffer S.W."/>
            <person name="Schatz M.C."/>
            <person name="Schlenke T."/>
            <person name="Schwartz R."/>
            <person name="Segarra C."/>
            <person name="Singh R.S."/>
            <person name="Sirot L."/>
            <person name="Sirota M."/>
            <person name="Sisneros N.B."/>
            <person name="Smith C.D."/>
            <person name="Smith T.F."/>
            <person name="Spieth J."/>
            <person name="Stage D.E."/>
            <person name="Stark A."/>
            <person name="Stephan W."/>
            <person name="Strausberg R.L."/>
            <person name="Strempel S."/>
            <person name="Sturgill D."/>
            <person name="Sutton G."/>
            <person name="Sutton G.G."/>
            <person name="Tao W."/>
            <person name="Teichmann S."/>
            <person name="Tobari Y.N."/>
            <person name="Tomimura Y."/>
            <person name="Tsolas J.M."/>
            <person name="Valente V.L."/>
            <person name="Venter E."/>
            <person name="Venter J.C."/>
            <person name="Vicario S."/>
            <person name="Vieira F.G."/>
            <person name="Vilella A.J."/>
            <person name="Villasante A."/>
            <person name="Walenz B."/>
            <person name="Wang J."/>
            <person name="Wasserman M."/>
            <person name="Watts T."/>
            <person name="Wilson D."/>
            <person name="Wilson R.K."/>
            <person name="Wing R.A."/>
            <person name="Wolfner M.F."/>
            <person name="Wong A."/>
            <person name="Wong G.K."/>
            <person name="Wu C.I."/>
            <person name="Wu G."/>
            <person name="Yamamoto D."/>
            <person name="Yang H.P."/>
            <person name="Yang S.P."/>
            <person name="Yorke J.A."/>
            <person name="Yoshida K."/>
            <person name="Zdobnov E."/>
            <person name="Zhang P."/>
            <person name="Zhang Y."/>
            <person name="Zimin A.V."/>
            <person name="Baldwin J."/>
            <person name="Abdouelleil A."/>
            <person name="Abdulkadir J."/>
            <person name="Abebe A."/>
            <person name="Abera B."/>
            <person name="Abreu J."/>
            <person name="Acer S.C."/>
            <person name="Aftuck L."/>
            <person name="Alexander A."/>
            <person name="An P."/>
            <person name="Anderson E."/>
            <person name="Anderson S."/>
            <person name="Arachi H."/>
            <person name="Azer M."/>
            <person name="Bachantsang P."/>
            <person name="Barry A."/>
            <person name="Bayul T."/>
            <person name="Berlin A."/>
            <person name="Bessette D."/>
            <person name="Bloom T."/>
            <person name="Blye J."/>
            <person name="Boguslavskiy L."/>
            <person name="Bonnet C."/>
            <person name="Boukhgalter B."/>
            <person name="Bourzgui I."/>
            <person name="Brown A."/>
            <person name="Cahill P."/>
            <person name="Channer S."/>
            <person name="Cheshatsang Y."/>
            <person name="Chuda L."/>
            <person name="Citroen M."/>
            <person name="Collymore A."/>
            <person name="Cooke P."/>
            <person name="Costello M."/>
            <person name="D'Aco K."/>
            <person name="Daza R."/>
            <person name="De Haan G."/>
            <person name="DeGray S."/>
            <person name="DeMaso C."/>
            <person name="Dhargay N."/>
            <person name="Dooley K."/>
            <person name="Dooley E."/>
            <person name="Doricent M."/>
            <person name="Dorje P."/>
            <person name="Dorjee K."/>
            <person name="Dupes A."/>
            <person name="Elong R."/>
            <person name="Falk J."/>
            <person name="Farina A."/>
            <person name="Faro S."/>
            <person name="Ferguson D."/>
            <person name="Fisher S."/>
            <person name="Foley C.D."/>
            <person name="Franke A."/>
            <person name="Friedrich D."/>
            <person name="Gadbois L."/>
            <person name="Gearin G."/>
            <person name="Gearin C.R."/>
            <person name="Giannoukos G."/>
            <person name="Goode T."/>
            <person name="Graham J."/>
            <person name="Grandbois E."/>
            <person name="Grewal S."/>
            <person name="Gyaltsen K."/>
            <person name="Hafez N."/>
            <person name="Hagos B."/>
            <person name="Hall J."/>
            <person name="Henson C."/>
            <person name="Hollinger A."/>
            <person name="Honan T."/>
            <person name="Huard M.D."/>
            <person name="Hughes L."/>
            <person name="Hurhula B."/>
            <person name="Husby M.E."/>
            <person name="Kamat A."/>
            <person name="Kanga B."/>
            <person name="Kashin S."/>
            <person name="Khazanovich D."/>
            <person name="Kisner P."/>
            <person name="Lance K."/>
            <person name="Lara M."/>
            <person name="Lee W."/>
            <person name="Lennon N."/>
            <person name="Letendre F."/>
            <person name="LeVine R."/>
            <person name="Lipovsky A."/>
            <person name="Liu X."/>
            <person name="Liu J."/>
            <person name="Liu S."/>
            <person name="Lokyitsang T."/>
            <person name="Lokyitsang Y."/>
            <person name="Lubonja R."/>
            <person name="Lui A."/>
            <person name="MacDonald P."/>
            <person name="Magnisalis V."/>
            <person name="Maru K."/>
            <person name="Matthews C."/>
            <person name="McCusker W."/>
            <person name="McDonough S."/>
            <person name="Mehta T."/>
            <person name="Meldrim J."/>
            <person name="Meneus L."/>
            <person name="Mihai O."/>
            <person name="Mihalev A."/>
            <person name="Mihova T."/>
            <person name="Mittelman R."/>
            <person name="Mlenga V."/>
            <person name="Montmayeur A."/>
            <person name="Mulrain L."/>
            <person name="Navidi A."/>
            <person name="Naylor J."/>
            <person name="Negash T."/>
            <person name="Nguyen T."/>
            <person name="Nguyen N."/>
            <person name="Nicol R."/>
            <person name="Norbu C."/>
            <person name="Norbu N."/>
            <person name="Novod N."/>
            <person name="O'Neill B."/>
            <person name="Osman S."/>
            <person name="Markiewicz E."/>
            <person name="Oyono O.L."/>
            <person name="Patti C."/>
            <person name="Phunkhang P."/>
            <person name="Pierre F."/>
            <person name="Priest M."/>
            <person name="Raghuraman S."/>
            <person name="Rege F."/>
            <person name="Reyes R."/>
            <person name="Rise C."/>
            <person name="Rogov P."/>
            <person name="Ross K."/>
            <person name="Ryan E."/>
            <person name="Settipalli S."/>
            <person name="Shea T."/>
            <person name="Sherpa N."/>
            <person name="Shi L."/>
            <person name="Shih D."/>
            <person name="Sparrow T."/>
            <person name="Spaulding J."/>
            <person name="Stalker J."/>
            <person name="Stange-Thomann N."/>
            <person name="Stavropoulos S."/>
            <person name="Stone C."/>
            <person name="Strader C."/>
            <person name="Tesfaye S."/>
            <person name="Thomson T."/>
            <person name="Thoulutsang Y."/>
            <person name="Thoulutsang D."/>
            <person name="Topham K."/>
            <person name="Topping I."/>
            <person name="Tsamla T."/>
            <person name="Vassiliev H."/>
            <person name="Vo A."/>
            <person name="Wangchuk T."/>
            <person name="Wangdi T."/>
            <person name="Weiand M."/>
            <person name="Wilkinson J."/>
            <person name="Wilson A."/>
            <person name="Yadav S."/>
            <person name="Young G."/>
            <person name="Yu Q."/>
            <person name="Zembek L."/>
            <person name="Zhong D."/>
            <person name="Zimmer A."/>
            <person name="Zwirko Z."/>
            <person name="Jaffe D.B."/>
            <person name="Alvarez P."/>
            <person name="Brockman W."/>
            <person name="Butler J."/>
            <person name="Chin C."/>
            <person name="Gnerre S."/>
            <person name="Grabherr M."/>
            <person name="Kleber M."/>
            <person name="Mauceli E."/>
            <person name="MacCallum I."/>
        </authorList>
    </citation>
    <scope>NUCLEOTIDE SEQUENCE [LARGE SCALE GENOMIC DNA]</scope>
    <source>
        <strain evidence="3">white501</strain>
    </source>
</reference>
<evidence type="ECO:0000313" key="3">
    <source>
        <dbReference type="Proteomes" id="UP000000304"/>
    </source>
</evidence>
<dbReference type="Proteomes" id="UP000000304">
    <property type="component" value="Chromosome 2L"/>
</dbReference>
<protein>
    <submittedName>
        <fullName evidence="2">GD24172</fullName>
    </submittedName>
</protein>
<evidence type="ECO:0000256" key="1">
    <source>
        <dbReference type="SAM" id="MobiDB-lite"/>
    </source>
</evidence>
<sequence length="97" mass="10442">MGQPVKSTRNIGSSEVRRQVGLRGAEEVEKPERQSRTTGAQTQGRGRAFSDDDDDAGGGLPALASRSKEQELLRRPQATTPYQIPAPANPPLTQSTQ</sequence>
<feature type="region of interest" description="Disordered" evidence="1">
    <location>
        <begin position="1"/>
        <end position="97"/>
    </location>
</feature>
<dbReference type="HOGENOM" id="CLU_2348912_0_0_1"/>